<feature type="domain" description="Heterokaryon incompatibility" evidence="1">
    <location>
        <begin position="70"/>
        <end position="222"/>
    </location>
</feature>
<dbReference type="Proteomes" id="UP000322873">
    <property type="component" value="Unassembled WGS sequence"/>
</dbReference>
<evidence type="ECO:0000313" key="3">
    <source>
        <dbReference type="Proteomes" id="UP000322873"/>
    </source>
</evidence>
<dbReference type="InterPro" id="IPR010730">
    <property type="entry name" value="HET"/>
</dbReference>
<dbReference type="EMBL" id="VICG01000013">
    <property type="protein sequence ID" value="KAA8565469.1"/>
    <property type="molecule type" value="Genomic_DNA"/>
</dbReference>
<dbReference type="PANTHER" id="PTHR33112:SF16">
    <property type="entry name" value="HETEROKARYON INCOMPATIBILITY DOMAIN-CONTAINING PROTEIN"/>
    <property type="match status" value="1"/>
</dbReference>
<gene>
    <name evidence="2" type="ORF">EYC84_009329</name>
</gene>
<proteinExistence type="predicted"/>
<dbReference type="Pfam" id="PF06985">
    <property type="entry name" value="HET"/>
    <property type="match status" value="1"/>
</dbReference>
<accession>A0A5M9JC57</accession>
<evidence type="ECO:0000313" key="2">
    <source>
        <dbReference type="EMBL" id="KAA8565469.1"/>
    </source>
</evidence>
<keyword evidence="3" id="KW-1185">Reference proteome</keyword>
<reference evidence="2 3" key="1">
    <citation type="submission" date="2019-06" db="EMBL/GenBank/DDBJ databases">
        <title>Genome Sequence of the Brown Rot Fungal Pathogen Monilinia fructicola.</title>
        <authorList>
            <person name="De Miccolis Angelini R.M."/>
            <person name="Landi L."/>
            <person name="Abate D."/>
            <person name="Pollastro S."/>
            <person name="Romanazzi G."/>
            <person name="Faretra F."/>
        </authorList>
    </citation>
    <scope>NUCLEOTIDE SEQUENCE [LARGE SCALE GENOMIC DNA]</scope>
    <source>
        <strain evidence="2 3">Mfrc123</strain>
    </source>
</reference>
<dbReference type="AlphaFoldDB" id="A0A5M9JC57"/>
<evidence type="ECO:0000259" key="1">
    <source>
        <dbReference type="Pfam" id="PF06985"/>
    </source>
</evidence>
<dbReference type="VEuPathDB" id="FungiDB:MFRU_006g00540"/>
<sequence length="562" mass="63895">MDTIGIAKKWLKDCIENHPGCRIRFDRDFLPSRLIDVGLQDQNGSFSMPHIIETKESLSHSDLRRNKWQYATLSHCWGKSIHLTTKTETINERKTAIPISSMNKTFADAIHATRKLEIRYLWIDSLCIIQDSNEDWNKQAPKMCFVYNNAILNIAAVGATDGDDGFLLERLAVKLGHVLRPDGNMARSLWIRPCIRNGSCNWQHDVKASVCPLFRRAWVLQESILAARTLAYCPAGMHFRCRAGQMSDDDPDKNIEQDLSIFSGTEHVIFPIIMLKTAVLRQTIYFDYAMDVWYRLLATYSAKEILLKKDKLPAVAGLAFQIGSITGDVYLAGLWQRNFPEALCWIPRRRTGDLCNCAICNPEQSSVYTAPSWSWASISVPFNYCSNAFTSGRGGLLSKASDIDSDCPTEPASFLWDAMLIEASIDYVSDSYGQVKGGFIIIRGHLLKIDYLKPVGASHIEYRAVSKGLEMGNFTLDPRTFDKRLKHWALLLGYENLKEERESERARRLGVEFKNGNGYPMKGRICTGLILVEMEDGVFERVAYFEQFRAMWPSETTEFIIR</sequence>
<protein>
    <recommendedName>
        <fullName evidence="1">Heterokaryon incompatibility domain-containing protein</fullName>
    </recommendedName>
</protein>
<comment type="caution">
    <text evidence="2">The sequence shown here is derived from an EMBL/GenBank/DDBJ whole genome shotgun (WGS) entry which is preliminary data.</text>
</comment>
<name>A0A5M9JC57_MONFR</name>
<dbReference type="PANTHER" id="PTHR33112">
    <property type="entry name" value="DOMAIN PROTEIN, PUTATIVE-RELATED"/>
    <property type="match status" value="1"/>
</dbReference>
<organism evidence="2 3">
    <name type="scientific">Monilinia fructicola</name>
    <name type="common">Brown rot fungus</name>
    <name type="synonym">Ciboria fructicola</name>
    <dbReference type="NCBI Taxonomy" id="38448"/>
    <lineage>
        <taxon>Eukaryota</taxon>
        <taxon>Fungi</taxon>
        <taxon>Dikarya</taxon>
        <taxon>Ascomycota</taxon>
        <taxon>Pezizomycotina</taxon>
        <taxon>Leotiomycetes</taxon>
        <taxon>Helotiales</taxon>
        <taxon>Sclerotiniaceae</taxon>
        <taxon>Monilinia</taxon>
    </lineage>
</organism>